<sequence length="189" mass="23069">MYSTVYDRLEGEWDFTEPQFIKPFYHLLRQIPTLLTPPISTLTSTQYRSTFRAPCIRMYDYRSKSKTIYLHYHHKKMISESESDKSFEEERAVARRKLDEALIEKKKQFQNLRNIKGRTVKRRDTDQQQRLTAFKESYKGKKEVPQRNKPWSVLEWQNHWNSLDQRQQDNLDRKKSHCHIICVSKRRWN</sequence>
<comment type="caution">
    <text evidence="1">The sequence shown here is derived from an EMBL/GenBank/DDBJ whole genome shotgun (WGS) entry which is preliminary data.</text>
</comment>
<keyword evidence="2" id="KW-1185">Reference proteome</keyword>
<accession>A0ABR0AGU1</accession>
<evidence type="ECO:0000313" key="1">
    <source>
        <dbReference type="EMBL" id="KAK4024294.1"/>
    </source>
</evidence>
<name>A0ABR0AGU1_9CRUS</name>
<gene>
    <name evidence="1" type="ORF">OUZ56_009677</name>
</gene>
<organism evidence="1 2">
    <name type="scientific">Daphnia magna</name>
    <dbReference type="NCBI Taxonomy" id="35525"/>
    <lineage>
        <taxon>Eukaryota</taxon>
        <taxon>Metazoa</taxon>
        <taxon>Ecdysozoa</taxon>
        <taxon>Arthropoda</taxon>
        <taxon>Crustacea</taxon>
        <taxon>Branchiopoda</taxon>
        <taxon>Diplostraca</taxon>
        <taxon>Cladocera</taxon>
        <taxon>Anomopoda</taxon>
        <taxon>Daphniidae</taxon>
        <taxon>Daphnia</taxon>
    </lineage>
</organism>
<dbReference type="EMBL" id="JAOYFB010000037">
    <property type="protein sequence ID" value="KAK4024294.1"/>
    <property type="molecule type" value="Genomic_DNA"/>
</dbReference>
<protein>
    <submittedName>
        <fullName evidence="1">Uncharacterized protein</fullName>
    </submittedName>
</protein>
<evidence type="ECO:0000313" key="2">
    <source>
        <dbReference type="Proteomes" id="UP001234178"/>
    </source>
</evidence>
<proteinExistence type="predicted"/>
<reference evidence="1 2" key="1">
    <citation type="journal article" date="2023" name="Nucleic Acids Res.">
        <title>The hologenome of Daphnia magna reveals possible DNA methylation and microbiome-mediated evolution of the host genome.</title>
        <authorList>
            <person name="Chaturvedi A."/>
            <person name="Li X."/>
            <person name="Dhandapani V."/>
            <person name="Marshall H."/>
            <person name="Kissane S."/>
            <person name="Cuenca-Cambronero M."/>
            <person name="Asole G."/>
            <person name="Calvet F."/>
            <person name="Ruiz-Romero M."/>
            <person name="Marangio P."/>
            <person name="Guigo R."/>
            <person name="Rago D."/>
            <person name="Mirbahai L."/>
            <person name="Eastwood N."/>
            <person name="Colbourne J.K."/>
            <person name="Zhou J."/>
            <person name="Mallon E."/>
            <person name="Orsini L."/>
        </authorList>
    </citation>
    <scope>NUCLEOTIDE SEQUENCE [LARGE SCALE GENOMIC DNA]</scope>
    <source>
        <strain evidence="1">LRV0_1</strain>
    </source>
</reference>
<dbReference type="Proteomes" id="UP001234178">
    <property type="component" value="Unassembled WGS sequence"/>
</dbReference>